<dbReference type="EMBL" id="PQVH01000008">
    <property type="protein sequence ID" value="TFW71663.1"/>
    <property type="molecule type" value="Genomic_DNA"/>
</dbReference>
<keyword evidence="3" id="KW-1185">Reference proteome</keyword>
<sequence>MIKSQCLILGGGGFIGTALIERLITENVSLRVLDKAALRSSCGEDVYPGLDWHVGDFHNKDDLLKSLIGVDTVIHLVSTSLPKSSNDNPVLDVQSNVIGTLRLLDAMKEVGVKRIIYASSGGTVYGDPTYTPIKESHQTQPKVSYGISKLMVEKYLDLYKHLHGIDYLVLRIANPYGVHQRIENAQGAVANFIQKAMSHTPIEIWGDGSIVRDYLHISDVAESFVRALNYSGEEKVFNIGTGVGTSLNDLIRLIESAIAQPVITRFFDARSFDVAVNVLDNTLARRELLWTPKVSIEHGVKLMLSDLGRPVF</sequence>
<dbReference type="AlphaFoldDB" id="A0A4Y9VT00"/>
<feature type="domain" description="NAD-dependent epimerase/dehydratase" evidence="1">
    <location>
        <begin position="7"/>
        <end position="240"/>
    </location>
</feature>
<reference evidence="2 3" key="1">
    <citation type="submission" date="2018-02" db="EMBL/GenBank/DDBJ databases">
        <title>A novel lanthanide dependent methylotroph, Methylotenera sp. La3113.</title>
        <authorList>
            <person name="Lv H."/>
            <person name="Tani A."/>
        </authorList>
    </citation>
    <scope>NUCLEOTIDE SEQUENCE [LARGE SCALE GENOMIC DNA]</scope>
    <source>
        <strain evidence="2 3">La3113</strain>
    </source>
</reference>
<name>A0A4Y9VT00_9PROT</name>
<protein>
    <submittedName>
        <fullName evidence="2">NAD-dependent epimerase</fullName>
    </submittedName>
</protein>
<dbReference type="InterPro" id="IPR036291">
    <property type="entry name" value="NAD(P)-bd_dom_sf"/>
</dbReference>
<accession>A0A4Y9VT00</accession>
<comment type="caution">
    <text evidence="2">The sequence shown here is derived from an EMBL/GenBank/DDBJ whole genome shotgun (WGS) entry which is preliminary data.</text>
</comment>
<organism evidence="2 3">
    <name type="scientific">Methylotenera oryzisoli</name>
    <dbReference type="NCBI Taxonomy" id="2080758"/>
    <lineage>
        <taxon>Bacteria</taxon>
        <taxon>Pseudomonadati</taxon>
        <taxon>Pseudomonadota</taxon>
        <taxon>Betaproteobacteria</taxon>
        <taxon>Nitrosomonadales</taxon>
        <taxon>Methylophilaceae</taxon>
        <taxon>Methylotenera</taxon>
    </lineage>
</organism>
<dbReference type="Gene3D" id="3.40.50.720">
    <property type="entry name" value="NAD(P)-binding Rossmann-like Domain"/>
    <property type="match status" value="1"/>
</dbReference>
<evidence type="ECO:0000259" key="1">
    <source>
        <dbReference type="Pfam" id="PF01370"/>
    </source>
</evidence>
<dbReference type="SUPFAM" id="SSF51735">
    <property type="entry name" value="NAD(P)-binding Rossmann-fold domains"/>
    <property type="match status" value="1"/>
</dbReference>
<dbReference type="RefSeq" id="WP_135277250.1">
    <property type="nucleotide sequence ID" value="NZ_PQVH01000008.1"/>
</dbReference>
<evidence type="ECO:0000313" key="2">
    <source>
        <dbReference type="EMBL" id="TFW71663.1"/>
    </source>
</evidence>
<dbReference type="PANTHER" id="PTHR43245:SF13">
    <property type="entry name" value="UDP-D-APIOSE_UDP-D-XYLOSE SYNTHASE 2"/>
    <property type="match status" value="1"/>
</dbReference>
<dbReference type="Proteomes" id="UP000297706">
    <property type="component" value="Unassembled WGS sequence"/>
</dbReference>
<dbReference type="OrthoDB" id="9803010at2"/>
<gene>
    <name evidence="2" type="ORF">C3Y98_06135</name>
</gene>
<dbReference type="PANTHER" id="PTHR43245">
    <property type="entry name" value="BIFUNCTIONAL POLYMYXIN RESISTANCE PROTEIN ARNA"/>
    <property type="match status" value="1"/>
</dbReference>
<dbReference type="Pfam" id="PF01370">
    <property type="entry name" value="Epimerase"/>
    <property type="match status" value="1"/>
</dbReference>
<dbReference type="InterPro" id="IPR050177">
    <property type="entry name" value="Lipid_A_modif_metabolic_enz"/>
</dbReference>
<proteinExistence type="predicted"/>
<dbReference type="InterPro" id="IPR001509">
    <property type="entry name" value="Epimerase_deHydtase"/>
</dbReference>
<evidence type="ECO:0000313" key="3">
    <source>
        <dbReference type="Proteomes" id="UP000297706"/>
    </source>
</evidence>